<evidence type="ECO:0000256" key="1">
    <source>
        <dbReference type="ARBA" id="ARBA00022741"/>
    </source>
</evidence>
<dbReference type="InterPro" id="IPR024156">
    <property type="entry name" value="Small_GTPase_ARF"/>
</dbReference>
<dbReference type="PROSITE" id="PS51417">
    <property type="entry name" value="ARF"/>
    <property type="match status" value="1"/>
</dbReference>
<dbReference type="PANTHER" id="PTHR11711">
    <property type="entry name" value="ADP RIBOSYLATION FACTOR-RELATED"/>
    <property type="match status" value="1"/>
</dbReference>
<sequence>MDHLISKRGGVITTKSIIGNSSHDDSNVSFQDDVLFKVAIYGGNPSMMWNHNTAGTAGVVCVVDSADETKIEQTEVALLGFYERYEKLLRKPVLLVLANKQDRLDALSVAEVKDRLKLETRFKGRRRHIQRCDILSGERLQEVVDHNSQRGAEEEYECDGWVAKVYDARPTVAFTLWLLRLGQKPQVIVIGYEGSGVRTFLSQKINPGKMKSIFDTGGDSDPHYLPGGTGPELVRFNVTICGGNACWRWDGLPEGTAGVICVVDSSDEKRIELTKAALLQFYKWYEKSLRKSVLLVLANKQDRVNALSVMEVKNRMELDTWTKEREWHIQGTNAVSGDGIQHAMDWMSKLV</sequence>
<dbReference type="InterPro" id="IPR027417">
    <property type="entry name" value="P-loop_NTPase"/>
</dbReference>
<evidence type="ECO:0000313" key="3">
    <source>
        <dbReference type="EMBL" id="KAG0287529.1"/>
    </source>
</evidence>
<protein>
    <submittedName>
        <fullName evidence="3">Arf GTPase arf1</fullName>
    </submittedName>
</protein>
<dbReference type="Proteomes" id="UP001194696">
    <property type="component" value="Unassembled WGS sequence"/>
</dbReference>
<proteinExistence type="predicted"/>
<dbReference type="SUPFAM" id="SSF52540">
    <property type="entry name" value="P-loop containing nucleoside triphosphate hydrolases"/>
    <property type="match status" value="2"/>
</dbReference>
<gene>
    <name evidence="3" type="primary">ARF1</name>
    <name evidence="3" type="ORF">BGZ96_008552</name>
</gene>
<evidence type="ECO:0000256" key="2">
    <source>
        <dbReference type="ARBA" id="ARBA00023134"/>
    </source>
</evidence>
<keyword evidence="2" id="KW-0342">GTP-binding</keyword>
<accession>A0ABQ7JYB8</accession>
<organism evidence="3 4">
    <name type="scientific">Linnemannia gamsii</name>
    <dbReference type="NCBI Taxonomy" id="64522"/>
    <lineage>
        <taxon>Eukaryota</taxon>
        <taxon>Fungi</taxon>
        <taxon>Fungi incertae sedis</taxon>
        <taxon>Mucoromycota</taxon>
        <taxon>Mortierellomycotina</taxon>
        <taxon>Mortierellomycetes</taxon>
        <taxon>Mortierellales</taxon>
        <taxon>Mortierellaceae</taxon>
        <taxon>Linnemannia</taxon>
    </lineage>
</organism>
<keyword evidence="1" id="KW-0547">Nucleotide-binding</keyword>
<comment type="caution">
    <text evidence="3">The sequence shown here is derived from an EMBL/GenBank/DDBJ whole genome shotgun (WGS) entry which is preliminary data.</text>
</comment>
<dbReference type="EMBL" id="JAAAIM010000483">
    <property type="protein sequence ID" value="KAG0287529.1"/>
    <property type="molecule type" value="Genomic_DNA"/>
</dbReference>
<reference evidence="3 4" key="1">
    <citation type="journal article" date="2020" name="Fungal Divers.">
        <title>Resolving the Mortierellaceae phylogeny through synthesis of multi-gene phylogenetics and phylogenomics.</title>
        <authorList>
            <person name="Vandepol N."/>
            <person name="Liber J."/>
            <person name="Desiro A."/>
            <person name="Na H."/>
            <person name="Kennedy M."/>
            <person name="Barry K."/>
            <person name="Grigoriev I.V."/>
            <person name="Miller A.N."/>
            <person name="O'Donnell K."/>
            <person name="Stajich J.E."/>
            <person name="Bonito G."/>
        </authorList>
    </citation>
    <scope>NUCLEOTIDE SEQUENCE [LARGE SCALE GENOMIC DNA]</scope>
    <source>
        <strain evidence="3 4">AD045</strain>
    </source>
</reference>
<keyword evidence="4" id="KW-1185">Reference proteome</keyword>
<evidence type="ECO:0000313" key="4">
    <source>
        <dbReference type="Proteomes" id="UP001194696"/>
    </source>
</evidence>
<dbReference type="Gene3D" id="3.40.50.300">
    <property type="entry name" value="P-loop containing nucleotide triphosphate hydrolases"/>
    <property type="match status" value="2"/>
</dbReference>
<dbReference type="InterPro" id="IPR006689">
    <property type="entry name" value="Small_GTPase_ARF/SAR"/>
</dbReference>
<dbReference type="Pfam" id="PF00025">
    <property type="entry name" value="Arf"/>
    <property type="match status" value="2"/>
</dbReference>
<name>A0ABQ7JYB8_9FUNG</name>
<dbReference type="SMART" id="SM00177">
    <property type="entry name" value="ARF"/>
    <property type="match status" value="2"/>
</dbReference>